<evidence type="ECO:0000256" key="6">
    <source>
        <dbReference type="ARBA" id="ARBA00022989"/>
    </source>
</evidence>
<dbReference type="InterPro" id="IPR013525">
    <property type="entry name" value="ABC2_TM"/>
</dbReference>
<protein>
    <submittedName>
        <fullName evidence="10">ABC-2 type transport system permease protein</fullName>
    </submittedName>
</protein>
<evidence type="ECO:0000256" key="7">
    <source>
        <dbReference type="ARBA" id="ARBA00023136"/>
    </source>
</evidence>
<name>A0A1G7Q081_9PROT</name>
<comment type="similarity">
    <text evidence="2">Belongs to the ABC-2 integral membrane protein family.</text>
</comment>
<dbReference type="PANTHER" id="PTHR30294">
    <property type="entry name" value="MEMBRANE COMPONENT OF ABC TRANSPORTER YHHJ-RELATED"/>
    <property type="match status" value="1"/>
</dbReference>
<dbReference type="PANTHER" id="PTHR30294:SF29">
    <property type="entry name" value="MULTIDRUG ABC TRANSPORTER PERMEASE YBHS-RELATED"/>
    <property type="match status" value="1"/>
</dbReference>
<dbReference type="Pfam" id="PF12698">
    <property type="entry name" value="ABC2_membrane_3"/>
    <property type="match status" value="1"/>
</dbReference>
<keyword evidence="11" id="KW-1185">Reference proteome</keyword>
<evidence type="ECO:0000256" key="4">
    <source>
        <dbReference type="ARBA" id="ARBA00022475"/>
    </source>
</evidence>
<proteinExistence type="inferred from homology"/>
<comment type="subcellular location">
    <subcellularLocation>
        <location evidence="1">Cell membrane</location>
        <topology evidence="1">Multi-pass membrane protein</topology>
    </subcellularLocation>
</comment>
<evidence type="ECO:0000259" key="9">
    <source>
        <dbReference type="PROSITE" id="PS51012"/>
    </source>
</evidence>
<keyword evidence="4" id="KW-1003">Cell membrane</keyword>
<feature type="domain" description="ABC transmembrane type-2" evidence="9">
    <location>
        <begin position="142"/>
        <end position="369"/>
    </location>
</feature>
<evidence type="ECO:0000256" key="5">
    <source>
        <dbReference type="ARBA" id="ARBA00022692"/>
    </source>
</evidence>
<keyword evidence="5 8" id="KW-0812">Transmembrane</keyword>
<evidence type="ECO:0000256" key="8">
    <source>
        <dbReference type="SAM" id="Phobius"/>
    </source>
</evidence>
<reference evidence="10 11" key="1">
    <citation type="submission" date="2016-10" db="EMBL/GenBank/DDBJ databases">
        <authorList>
            <person name="de Groot N.N."/>
        </authorList>
    </citation>
    <scope>NUCLEOTIDE SEQUENCE [LARGE SCALE GENOMIC DNA]</scope>
    <source>
        <strain evidence="10 11">DSM 25584</strain>
    </source>
</reference>
<dbReference type="InterPro" id="IPR051449">
    <property type="entry name" value="ABC-2_transporter_component"/>
</dbReference>
<sequence length="371" mass="40231">MSARRLRGLMRKEWLQILRDPSSVAIAFVVPVVLLFLFGYGVSLDAEDVPVAVVLEETSPAANDFLTALDASAYFVPSVYRARPAAERALMAGRVDAIVVLRAAFDERLYGDGPAPIQAIVDGTNANRGRVLQGYIQGAWERWLAHREAADALTRPELISVQQRVWYNPSVDSGNFIVPGLVAIIMTLIGALLTALVVAREWERGTMEALFATPVRPAEILLGKLVPYFILGMGGMALSVTMAVTLFDVPLRGSLALLALASAIFMVTALGMGIFISSLARNQFVAAQAAIMATMLPAIMLSGFIFDIAAMPQWVQAVTYLVPARYFVSILQTVFLVGDVWPVIWPNLLALAAFATVLLAVAARRTRKRLA</sequence>
<evidence type="ECO:0000256" key="2">
    <source>
        <dbReference type="ARBA" id="ARBA00007783"/>
    </source>
</evidence>
<dbReference type="InterPro" id="IPR047817">
    <property type="entry name" value="ABC2_TM_bact-type"/>
</dbReference>
<accession>A0A1G7Q081</accession>
<evidence type="ECO:0000313" key="10">
    <source>
        <dbReference type="EMBL" id="SDF91962.1"/>
    </source>
</evidence>
<dbReference type="EMBL" id="FNCE01000003">
    <property type="protein sequence ID" value="SDF91962.1"/>
    <property type="molecule type" value="Genomic_DNA"/>
</dbReference>
<evidence type="ECO:0000313" key="11">
    <source>
        <dbReference type="Proteomes" id="UP000199415"/>
    </source>
</evidence>
<evidence type="ECO:0000256" key="1">
    <source>
        <dbReference type="ARBA" id="ARBA00004651"/>
    </source>
</evidence>
<dbReference type="STRING" id="1082479.SAMN05216241_103166"/>
<keyword evidence="7 8" id="KW-0472">Membrane</keyword>
<organism evidence="10 11">
    <name type="scientific">Limimonas halophila</name>
    <dbReference type="NCBI Taxonomy" id="1082479"/>
    <lineage>
        <taxon>Bacteria</taxon>
        <taxon>Pseudomonadati</taxon>
        <taxon>Pseudomonadota</taxon>
        <taxon>Alphaproteobacteria</taxon>
        <taxon>Rhodospirillales</taxon>
        <taxon>Rhodovibrionaceae</taxon>
        <taxon>Limimonas</taxon>
    </lineage>
</organism>
<feature type="transmembrane region" description="Helical" evidence="8">
    <location>
        <begin position="225"/>
        <end position="247"/>
    </location>
</feature>
<dbReference type="OrthoDB" id="9784671at2"/>
<dbReference type="RefSeq" id="WP_090019290.1">
    <property type="nucleotide sequence ID" value="NZ_FNCE01000003.1"/>
</dbReference>
<dbReference type="Proteomes" id="UP000199415">
    <property type="component" value="Unassembled WGS sequence"/>
</dbReference>
<feature type="transmembrane region" description="Helical" evidence="8">
    <location>
        <begin position="284"/>
        <end position="306"/>
    </location>
</feature>
<dbReference type="GO" id="GO:0005886">
    <property type="term" value="C:plasma membrane"/>
    <property type="evidence" value="ECO:0007669"/>
    <property type="project" value="UniProtKB-SubCell"/>
</dbReference>
<feature type="transmembrane region" description="Helical" evidence="8">
    <location>
        <begin position="343"/>
        <end position="363"/>
    </location>
</feature>
<feature type="transmembrane region" description="Helical" evidence="8">
    <location>
        <begin position="176"/>
        <end position="199"/>
    </location>
</feature>
<keyword evidence="6 8" id="KW-1133">Transmembrane helix</keyword>
<dbReference type="AlphaFoldDB" id="A0A1G7Q081"/>
<dbReference type="PROSITE" id="PS51012">
    <property type="entry name" value="ABC_TM2"/>
    <property type="match status" value="1"/>
</dbReference>
<evidence type="ECO:0000256" key="3">
    <source>
        <dbReference type="ARBA" id="ARBA00022448"/>
    </source>
</evidence>
<feature type="transmembrane region" description="Helical" evidence="8">
    <location>
        <begin position="21"/>
        <end position="42"/>
    </location>
</feature>
<keyword evidence="3" id="KW-0813">Transport</keyword>
<feature type="transmembrane region" description="Helical" evidence="8">
    <location>
        <begin position="253"/>
        <end position="277"/>
    </location>
</feature>
<gene>
    <name evidence="10" type="ORF">SAMN05216241_103166</name>
</gene>
<dbReference type="GO" id="GO:0140359">
    <property type="term" value="F:ABC-type transporter activity"/>
    <property type="evidence" value="ECO:0007669"/>
    <property type="project" value="InterPro"/>
</dbReference>